<feature type="coiled-coil region" evidence="1">
    <location>
        <begin position="342"/>
        <end position="408"/>
    </location>
</feature>
<organism evidence="2 3">
    <name type="scientific">Eikenella glucosivorans</name>
    <dbReference type="NCBI Taxonomy" id="2766967"/>
    <lineage>
        <taxon>Bacteria</taxon>
        <taxon>Pseudomonadati</taxon>
        <taxon>Pseudomonadota</taxon>
        <taxon>Betaproteobacteria</taxon>
        <taxon>Neisseriales</taxon>
        <taxon>Neisseriaceae</taxon>
        <taxon>Eikenella</taxon>
    </lineage>
</organism>
<keyword evidence="3" id="KW-1185">Reference proteome</keyword>
<evidence type="ECO:0000256" key="1">
    <source>
        <dbReference type="SAM" id="Coils"/>
    </source>
</evidence>
<sequence length="435" mass="49781">MHQIQCPHCHTAFTIDEAGYADILSQVRTREFYNEVQERLVQVQAQVKSEAALKQAEQQATFDKQLSDKNTKINELLSQLAAHEKDRQLAISKVSDGLKAELAERDRTIAELHSQNQSVTAQAELKKQLAVREAIASKEQELSDLSGQLRLRDSESQLAQSALKAKYESELKQKDEVIAFYRDFKARQSTKMLGETLEAHCEIEFNRIRASAFPMAEFGKDNDTSSGSKGDYIFRECDQEGNEIVSIMFEMKNEGDETATKKRNEHFFKELDKDRREKGCEYAVLVSLLEGDNELYNGGIVDVSYAYPKMYVVRPQFFLAMISLLRNAALNALKYKQEAAIMRAQNIDITRFEDDLEEFKEKFGRNYRLASEKFQSAIEHIDKTIRELEKTKADLLGSENNLRLANDKAEDLTVRKLTRKNPTMKAKFDALKGIE</sequence>
<name>A0ABS0N815_9NEIS</name>
<dbReference type="PIRSF" id="PIRSF005850">
    <property type="entry name" value="UCP005850"/>
    <property type="match status" value="1"/>
</dbReference>
<keyword evidence="1" id="KW-0175">Coiled coil</keyword>
<dbReference type="Proteomes" id="UP000768471">
    <property type="component" value="Unassembled WGS sequence"/>
</dbReference>
<evidence type="ECO:0000313" key="3">
    <source>
        <dbReference type="Proteomes" id="UP000768471"/>
    </source>
</evidence>
<proteinExistence type="predicted"/>
<comment type="caution">
    <text evidence="2">The sequence shown here is derived from an EMBL/GenBank/DDBJ whole genome shotgun (WGS) entry which is preliminary data.</text>
</comment>
<protein>
    <submittedName>
        <fullName evidence="2">DUF2130 domain-containing protein</fullName>
    </submittedName>
</protein>
<dbReference type="EMBL" id="JACSGR010000002">
    <property type="protein sequence ID" value="MBH5328446.1"/>
    <property type="molecule type" value="Genomic_DNA"/>
</dbReference>
<gene>
    <name evidence="2" type="ORF">H9Q10_02005</name>
</gene>
<dbReference type="Pfam" id="PF09903">
    <property type="entry name" value="DUF2130"/>
    <property type="match status" value="1"/>
</dbReference>
<dbReference type="RefSeq" id="WP_197902375.1">
    <property type="nucleotide sequence ID" value="NZ_JACSGR010000002.1"/>
</dbReference>
<reference evidence="2 3" key="1">
    <citation type="submission" date="2020-09" db="EMBL/GenBank/DDBJ databases">
        <title>Eikenella S3660 sp. nov., isolated from a throat swab.</title>
        <authorList>
            <person name="Buhl M."/>
        </authorList>
    </citation>
    <scope>NUCLEOTIDE SEQUENCE [LARGE SCALE GENOMIC DNA]</scope>
    <source>
        <strain evidence="2 3">S3360</strain>
    </source>
</reference>
<dbReference type="InterPro" id="IPR019219">
    <property type="entry name" value="DUF2130"/>
</dbReference>
<evidence type="ECO:0000313" key="2">
    <source>
        <dbReference type="EMBL" id="MBH5328446.1"/>
    </source>
</evidence>
<accession>A0ABS0N815</accession>